<dbReference type="GO" id="GO:0016747">
    <property type="term" value="F:acyltransferase activity, transferring groups other than amino-acyl groups"/>
    <property type="evidence" value="ECO:0007669"/>
    <property type="project" value="InterPro"/>
</dbReference>
<dbReference type="EC" id="2.3.1.-" evidence="2"/>
<comment type="caution">
    <text evidence="2">The sequence shown here is derived from an EMBL/GenBank/DDBJ whole genome shotgun (WGS) entry which is preliminary data.</text>
</comment>
<organism evidence="2 3">
    <name type="scientific">Ralstonia chuxiongensis</name>
    <dbReference type="NCBI Taxonomy" id="2957504"/>
    <lineage>
        <taxon>Bacteria</taxon>
        <taxon>Pseudomonadati</taxon>
        <taxon>Pseudomonadota</taxon>
        <taxon>Betaproteobacteria</taxon>
        <taxon>Burkholderiales</taxon>
        <taxon>Burkholderiaceae</taxon>
        <taxon>Ralstonia</taxon>
    </lineage>
</organism>
<dbReference type="Pfam" id="PF13673">
    <property type="entry name" value="Acetyltransf_10"/>
    <property type="match status" value="1"/>
</dbReference>
<gene>
    <name evidence="2" type="ORF">NKG59_22195</name>
</gene>
<dbReference type="InterPro" id="IPR000182">
    <property type="entry name" value="GNAT_dom"/>
</dbReference>
<feature type="domain" description="N-acetyltransferase" evidence="1">
    <location>
        <begin position="17"/>
        <end position="156"/>
    </location>
</feature>
<sequence>MSSSSVPAQNLPADDGVVLRPMTADDLPQAHALSEEQRWPHRPADWAQSFAHAEGIVAERDGEIIATAQRWRWGPRHASIGLVIVTPACQGRRIGHRLMSALLDGLDNHTVLLHATAEGRGLYERLGFVRTGEIRQHQGIAQPTPLIALPAGWRLRPAGLNESEDLRRLDAQARGMPRDALIDDLLASADACVVLDDDGEARGFAMLRRFGRGHVIGPVIAPDAESAKALIAHLAGVNAGHFTRIDIDFDSGLAEWLESIGLLRVDAPTTMVRGEPLTTPPGAPALFAIVTQAMG</sequence>
<dbReference type="AlphaFoldDB" id="A0AA41WV09"/>
<dbReference type="InterPro" id="IPR016181">
    <property type="entry name" value="Acyl_CoA_acyltransferase"/>
</dbReference>
<dbReference type="Gene3D" id="3.40.630.90">
    <property type="match status" value="1"/>
</dbReference>
<dbReference type="CDD" id="cd04301">
    <property type="entry name" value="NAT_SF"/>
    <property type="match status" value="1"/>
</dbReference>
<dbReference type="SUPFAM" id="SSF55729">
    <property type="entry name" value="Acyl-CoA N-acyltransferases (Nat)"/>
    <property type="match status" value="1"/>
</dbReference>
<dbReference type="InterPro" id="IPR052729">
    <property type="entry name" value="Acyl/Acetyltrans_Enzymes"/>
</dbReference>
<keyword evidence="3" id="KW-1185">Reference proteome</keyword>
<dbReference type="EMBL" id="JAMYWC010000007">
    <property type="protein sequence ID" value="MCP1175086.1"/>
    <property type="molecule type" value="Genomic_DNA"/>
</dbReference>
<evidence type="ECO:0000313" key="2">
    <source>
        <dbReference type="EMBL" id="MCP1175086.1"/>
    </source>
</evidence>
<keyword evidence="2" id="KW-0012">Acyltransferase</keyword>
<dbReference type="PROSITE" id="PS51186">
    <property type="entry name" value="GNAT"/>
    <property type="match status" value="1"/>
</dbReference>
<dbReference type="RefSeq" id="WP_045203417.1">
    <property type="nucleotide sequence ID" value="NZ_JAMYWC010000007.1"/>
</dbReference>
<reference evidence="3" key="1">
    <citation type="journal article" date="2023" name="Front. Microbiol.">
        <title>Ralstonia chuxiongensis sp. nov., Ralstonia mojiangensis sp. nov., and Ralstonia soli sp. nov., isolated from tobacco fields, are three novel species in the family Burkholderiaceae.</title>
        <authorList>
            <person name="Lu C.H."/>
            <person name="Zhang Y.Y."/>
            <person name="Jiang N."/>
            <person name="Chen W."/>
            <person name="Shao X."/>
            <person name="Zhao Z.M."/>
            <person name="Lu W.L."/>
            <person name="Hu X."/>
            <person name="Xi Y.X."/>
            <person name="Zou S.Y."/>
            <person name="Wei Q.J."/>
            <person name="Lin Z.L."/>
            <person name="Gong L."/>
            <person name="Gai X.T."/>
            <person name="Zhang L.Q."/>
            <person name="Li J.Y."/>
            <person name="Jin Y."/>
            <person name="Xia Z.Y."/>
        </authorList>
    </citation>
    <scope>NUCLEOTIDE SEQUENCE [LARGE SCALE GENOMIC DNA]</scope>
    <source>
        <strain evidence="3">21YRMH01-3</strain>
    </source>
</reference>
<dbReference type="PANTHER" id="PTHR47237:SF2">
    <property type="entry name" value="BLL4206 PROTEIN"/>
    <property type="match status" value="1"/>
</dbReference>
<dbReference type="Gene3D" id="3.40.630.30">
    <property type="match status" value="1"/>
</dbReference>
<name>A0AA41WV09_9RALS</name>
<evidence type="ECO:0000313" key="3">
    <source>
        <dbReference type="Proteomes" id="UP001162793"/>
    </source>
</evidence>
<protein>
    <submittedName>
        <fullName evidence="2">GNAT family N-acetyltransferase</fullName>
        <ecNumber evidence="2">2.3.1.-</ecNumber>
    </submittedName>
</protein>
<dbReference type="InterPro" id="IPR041496">
    <property type="entry name" value="YitH/HolE_GNAT"/>
</dbReference>
<keyword evidence="2" id="KW-0808">Transferase</keyword>
<proteinExistence type="predicted"/>
<dbReference type="PANTHER" id="PTHR47237">
    <property type="entry name" value="SLL0310 PROTEIN"/>
    <property type="match status" value="1"/>
</dbReference>
<accession>A0AA41WV09</accession>
<dbReference type="Proteomes" id="UP001162793">
    <property type="component" value="Unassembled WGS sequence"/>
</dbReference>
<dbReference type="Pfam" id="PF18014">
    <property type="entry name" value="Acetyltransf_18"/>
    <property type="match status" value="1"/>
</dbReference>
<evidence type="ECO:0000259" key="1">
    <source>
        <dbReference type="PROSITE" id="PS51186"/>
    </source>
</evidence>